<dbReference type="InterPro" id="IPR027417">
    <property type="entry name" value="P-loop_NTPase"/>
</dbReference>
<evidence type="ECO:0000313" key="13">
    <source>
        <dbReference type="Proteomes" id="UP000753802"/>
    </source>
</evidence>
<evidence type="ECO:0000256" key="2">
    <source>
        <dbReference type="ARBA" id="ARBA00022692"/>
    </source>
</evidence>
<evidence type="ECO:0000256" key="4">
    <source>
        <dbReference type="ARBA" id="ARBA00022801"/>
    </source>
</evidence>
<dbReference type="SUPFAM" id="SSF52540">
    <property type="entry name" value="P-loop containing nucleoside triphosphate hydrolases"/>
    <property type="match status" value="1"/>
</dbReference>
<dbReference type="Gene3D" id="3.90.70.10">
    <property type="entry name" value="Cysteine proteinases"/>
    <property type="match status" value="1"/>
</dbReference>
<feature type="transmembrane region" description="Helical" evidence="8">
    <location>
        <begin position="288"/>
        <end position="311"/>
    </location>
</feature>
<feature type="domain" description="Peptidase C39" evidence="11">
    <location>
        <begin position="8"/>
        <end position="134"/>
    </location>
</feature>
<dbReference type="InterPro" id="IPR003439">
    <property type="entry name" value="ABC_transporter-like_ATP-bd"/>
</dbReference>
<dbReference type="PROSITE" id="PS50990">
    <property type="entry name" value="PEPTIDASE_C39"/>
    <property type="match status" value="1"/>
</dbReference>
<evidence type="ECO:0000259" key="11">
    <source>
        <dbReference type="PROSITE" id="PS50990"/>
    </source>
</evidence>
<sequence length="740" mass="84175">MKFPFYKQLDSVDCGPTCLKILARFHGKNYALDYLRGLCFINKEGVSLLSLAQAAEHIGYTTLKLKITFDRLVSDAPLPSILLWDTNHYVVLYEVKKNKSGEITHLRVSDPKRGLVKLSKKDFLHHWIAPDSKDMGVALLVEPSENFDTLLDEKGLEIKRPSDLKFILNYILRYRRYFFQLLLGIITSSMIALIFPFLTQNIVDIGINKKDIGFISLILIAQLVLFLSSTTLDLLRRQLQIHISARINISIISDFLAKLMRLPIRFFDSKNIGDIINRINDQKRIETFITSSVLNTVLLFFNFAVLTALLFYYNKTILLVFLGGTACTFVWVYFFMQKRKEMDYRIFRTSSSTTEKMYEMVNSMQEIKLNNFEAYKKTEWQKNQVELFEISLASTKLEQYQTIGSVFFTQLKNILVTYISAKAVINGDISLGMMLSITMIIGQMNNPVEEFISFFKSYQFARISLDRMNEVYVKPDEEENALYHAIPSPNDPGYQEFISFRNVNFQYEGPQSPLVLNDLSVDIPIGKTTAIVGSSGSGKTTLLKLLLKFYEPRSGSITICGTDLKDISAYWWRGQCGIVMQEGFVFSDTIERNIITNQETAEPERLMQAAKVACIDDYITGTPFGYQTKIGASGSGLSTGQKQRILIARAVYKDPKFFFFDEATSSLDTNNERMIVNNLNSLLAGKTAVVIAHRLSTVKNAAKILVLDNGRIVESGSHNELIKLKGFYFNLIKDQLELGS</sequence>
<comment type="caution">
    <text evidence="12">The sequence shown here is derived from an EMBL/GenBank/DDBJ whole genome shotgun (WGS) entry which is preliminary data.</text>
</comment>
<comment type="subcellular location">
    <subcellularLocation>
        <location evidence="1">Cell membrane</location>
        <topology evidence="1">Multi-pass membrane protein</topology>
    </subcellularLocation>
</comment>
<dbReference type="PROSITE" id="PS50929">
    <property type="entry name" value="ABC_TM1F"/>
    <property type="match status" value="1"/>
</dbReference>
<dbReference type="Pfam" id="PF00005">
    <property type="entry name" value="ABC_tran"/>
    <property type="match status" value="1"/>
</dbReference>
<dbReference type="Proteomes" id="UP000753802">
    <property type="component" value="Unassembled WGS sequence"/>
</dbReference>
<evidence type="ECO:0000256" key="6">
    <source>
        <dbReference type="ARBA" id="ARBA00022989"/>
    </source>
</evidence>
<dbReference type="InterPro" id="IPR011527">
    <property type="entry name" value="ABC1_TM_dom"/>
</dbReference>
<dbReference type="CDD" id="cd02418">
    <property type="entry name" value="Peptidase_C39B"/>
    <property type="match status" value="1"/>
</dbReference>
<dbReference type="InterPro" id="IPR005074">
    <property type="entry name" value="Peptidase_C39"/>
</dbReference>
<name>A0ABW9ZU34_9BACT</name>
<gene>
    <name evidence="12" type="ORF">GWC95_06470</name>
</gene>
<dbReference type="Gene3D" id="3.40.50.300">
    <property type="entry name" value="P-loop containing nucleotide triphosphate hydrolases"/>
    <property type="match status" value="1"/>
</dbReference>
<dbReference type="Gene3D" id="1.20.1560.10">
    <property type="entry name" value="ABC transporter type 1, transmembrane domain"/>
    <property type="match status" value="1"/>
</dbReference>
<dbReference type="SMART" id="SM00382">
    <property type="entry name" value="AAA"/>
    <property type="match status" value="1"/>
</dbReference>
<keyword evidence="4" id="KW-0378">Hydrolase</keyword>
<keyword evidence="3" id="KW-0547">Nucleotide-binding</keyword>
<evidence type="ECO:0000256" key="8">
    <source>
        <dbReference type="SAM" id="Phobius"/>
    </source>
</evidence>
<evidence type="ECO:0000256" key="1">
    <source>
        <dbReference type="ARBA" id="ARBA00004651"/>
    </source>
</evidence>
<feature type="transmembrane region" description="Helical" evidence="8">
    <location>
        <begin position="177"/>
        <end position="200"/>
    </location>
</feature>
<protein>
    <submittedName>
        <fullName evidence="12">Peptidase domain-containing ABC transporter</fullName>
    </submittedName>
</protein>
<dbReference type="Pfam" id="PF03412">
    <property type="entry name" value="Peptidase_C39"/>
    <property type="match status" value="1"/>
</dbReference>
<proteinExistence type="predicted"/>
<dbReference type="InterPro" id="IPR003593">
    <property type="entry name" value="AAA+_ATPase"/>
</dbReference>
<feature type="transmembrane region" description="Helical" evidence="8">
    <location>
        <begin position="212"/>
        <end position="235"/>
    </location>
</feature>
<feature type="transmembrane region" description="Helical" evidence="8">
    <location>
        <begin position="317"/>
        <end position="336"/>
    </location>
</feature>
<keyword evidence="5" id="KW-0067">ATP-binding</keyword>
<keyword evidence="6 8" id="KW-1133">Transmembrane helix</keyword>
<evidence type="ECO:0000256" key="7">
    <source>
        <dbReference type="ARBA" id="ARBA00023136"/>
    </source>
</evidence>
<keyword evidence="2 8" id="KW-0812">Transmembrane</keyword>
<evidence type="ECO:0000256" key="3">
    <source>
        <dbReference type="ARBA" id="ARBA00022741"/>
    </source>
</evidence>
<keyword evidence="13" id="KW-1185">Reference proteome</keyword>
<feature type="domain" description="ABC transmembrane type-1" evidence="10">
    <location>
        <begin position="181"/>
        <end position="459"/>
    </location>
</feature>
<reference evidence="12 13" key="1">
    <citation type="submission" date="2020-01" db="EMBL/GenBank/DDBJ databases">
        <title>Genome analysis.</title>
        <authorList>
            <person name="Wu S."/>
            <person name="Wang G."/>
        </authorList>
    </citation>
    <scope>NUCLEOTIDE SEQUENCE [LARGE SCALE GENOMIC DNA]</scope>
    <source>
        <strain evidence="12 13">SYL130</strain>
    </source>
</reference>
<feature type="domain" description="ABC transporter" evidence="9">
    <location>
        <begin position="498"/>
        <end position="734"/>
    </location>
</feature>
<organism evidence="12 13">
    <name type="scientific">Sediminibacterium roseum</name>
    <dbReference type="NCBI Taxonomy" id="1978412"/>
    <lineage>
        <taxon>Bacteria</taxon>
        <taxon>Pseudomonadati</taxon>
        <taxon>Bacteroidota</taxon>
        <taxon>Chitinophagia</taxon>
        <taxon>Chitinophagales</taxon>
        <taxon>Chitinophagaceae</taxon>
        <taxon>Sediminibacterium</taxon>
    </lineage>
</organism>
<dbReference type="PANTHER" id="PTHR43394">
    <property type="entry name" value="ATP-DEPENDENT PERMEASE MDL1, MITOCHONDRIAL"/>
    <property type="match status" value="1"/>
</dbReference>
<evidence type="ECO:0000256" key="5">
    <source>
        <dbReference type="ARBA" id="ARBA00022840"/>
    </source>
</evidence>
<dbReference type="RefSeq" id="WP_161817872.1">
    <property type="nucleotide sequence ID" value="NZ_JAACJS010000011.1"/>
</dbReference>
<dbReference type="CDD" id="cd18571">
    <property type="entry name" value="ABC_6TM_peptidase_like"/>
    <property type="match status" value="1"/>
</dbReference>
<evidence type="ECO:0000259" key="10">
    <source>
        <dbReference type="PROSITE" id="PS50929"/>
    </source>
</evidence>
<dbReference type="InterPro" id="IPR039421">
    <property type="entry name" value="Type_1_exporter"/>
</dbReference>
<evidence type="ECO:0000259" key="9">
    <source>
        <dbReference type="PROSITE" id="PS50893"/>
    </source>
</evidence>
<dbReference type="Pfam" id="PF00664">
    <property type="entry name" value="ABC_membrane"/>
    <property type="match status" value="1"/>
</dbReference>
<dbReference type="SUPFAM" id="SSF90123">
    <property type="entry name" value="ABC transporter transmembrane region"/>
    <property type="match status" value="1"/>
</dbReference>
<evidence type="ECO:0000313" key="12">
    <source>
        <dbReference type="EMBL" id="NCI49558.1"/>
    </source>
</evidence>
<dbReference type="PANTHER" id="PTHR43394:SF1">
    <property type="entry name" value="ATP-BINDING CASSETTE SUB-FAMILY B MEMBER 10, MITOCHONDRIAL"/>
    <property type="match status" value="1"/>
</dbReference>
<dbReference type="EMBL" id="JAACJS010000011">
    <property type="protein sequence ID" value="NCI49558.1"/>
    <property type="molecule type" value="Genomic_DNA"/>
</dbReference>
<dbReference type="InterPro" id="IPR036640">
    <property type="entry name" value="ABC1_TM_sf"/>
</dbReference>
<dbReference type="PROSITE" id="PS50893">
    <property type="entry name" value="ABC_TRANSPORTER_2"/>
    <property type="match status" value="1"/>
</dbReference>
<keyword evidence="7 8" id="KW-0472">Membrane</keyword>
<accession>A0ABW9ZU34</accession>